<organism evidence="2 3">
    <name type="scientific">Zizania palustris</name>
    <name type="common">Northern wild rice</name>
    <dbReference type="NCBI Taxonomy" id="103762"/>
    <lineage>
        <taxon>Eukaryota</taxon>
        <taxon>Viridiplantae</taxon>
        <taxon>Streptophyta</taxon>
        <taxon>Embryophyta</taxon>
        <taxon>Tracheophyta</taxon>
        <taxon>Spermatophyta</taxon>
        <taxon>Magnoliopsida</taxon>
        <taxon>Liliopsida</taxon>
        <taxon>Poales</taxon>
        <taxon>Poaceae</taxon>
        <taxon>BOP clade</taxon>
        <taxon>Oryzoideae</taxon>
        <taxon>Oryzeae</taxon>
        <taxon>Zizaniinae</taxon>
        <taxon>Zizania</taxon>
    </lineage>
</organism>
<reference evidence="2" key="1">
    <citation type="journal article" date="2021" name="bioRxiv">
        <title>Whole Genome Assembly and Annotation of Northern Wild Rice, Zizania palustris L., Supports a Whole Genome Duplication in the Zizania Genus.</title>
        <authorList>
            <person name="Haas M."/>
            <person name="Kono T."/>
            <person name="Macchietto M."/>
            <person name="Millas R."/>
            <person name="McGilp L."/>
            <person name="Shao M."/>
            <person name="Duquette J."/>
            <person name="Hirsch C.N."/>
            <person name="Kimball J."/>
        </authorList>
    </citation>
    <scope>NUCLEOTIDE SEQUENCE</scope>
    <source>
        <tissue evidence="2">Fresh leaf tissue</tissue>
    </source>
</reference>
<dbReference type="Proteomes" id="UP000729402">
    <property type="component" value="Unassembled WGS sequence"/>
</dbReference>
<keyword evidence="3" id="KW-1185">Reference proteome</keyword>
<evidence type="ECO:0000313" key="2">
    <source>
        <dbReference type="EMBL" id="KAG8080812.1"/>
    </source>
</evidence>
<protein>
    <submittedName>
        <fullName evidence="2">Uncharacterized protein</fullName>
    </submittedName>
</protein>
<reference evidence="2" key="2">
    <citation type="submission" date="2021-02" db="EMBL/GenBank/DDBJ databases">
        <authorList>
            <person name="Kimball J.A."/>
            <person name="Haas M.W."/>
            <person name="Macchietto M."/>
            <person name="Kono T."/>
            <person name="Duquette J."/>
            <person name="Shao M."/>
        </authorList>
    </citation>
    <scope>NUCLEOTIDE SEQUENCE</scope>
    <source>
        <tissue evidence="2">Fresh leaf tissue</tissue>
    </source>
</reference>
<feature type="region of interest" description="Disordered" evidence="1">
    <location>
        <begin position="113"/>
        <end position="148"/>
    </location>
</feature>
<dbReference type="AlphaFoldDB" id="A0A8J5T9Y6"/>
<gene>
    <name evidence="2" type="ORF">GUJ93_ZPchr0007g4811</name>
</gene>
<name>A0A8J5T9Y6_ZIZPA</name>
<evidence type="ECO:0000256" key="1">
    <source>
        <dbReference type="SAM" id="MobiDB-lite"/>
    </source>
</evidence>
<dbReference type="EMBL" id="JAAALK010000282">
    <property type="protein sequence ID" value="KAG8080812.1"/>
    <property type="molecule type" value="Genomic_DNA"/>
</dbReference>
<comment type="caution">
    <text evidence="2">The sequence shown here is derived from an EMBL/GenBank/DDBJ whole genome shotgun (WGS) entry which is preliminary data.</text>
</comment>
<sequence>MHPSFLPPSARTSSSLLHFFLSPSFFSGASSHFLHCSRCSGPSPCPMSSPAPPLSSLRLPHHLSGEPPPRAMAALLCAVAMRRLPVSAARPGVAPPAVQHHASPPCSTAPPPLLRPCLAGQHPPPSPLLPTKLRRTPHLVAASPSSSL</sequence>
<accession>A0A8J5T9Y6</accession>
<proteinExistence type="predicted"/>
<evidence type="ECO:0000313" key="3">
    <source>
        <dbReference type="Proteomes" id="UP000729402"/>
    </source>
</evidence>